<evidence type="ECO:0000313" key="3">
    <source>
        <dbReference type="Proteomes" id="UP000201613"/>
    </source>
</evidence>
<keyword evidence="3" id="KW-1185">Reference proteome</keyword>
<dbReference type="EMBL" id="FXZK01000001">
    <property type="protein sequence ID" value="SMY06476.1"/>
    <property type="molecule type" value="Genomic_DNA"/>
</dbReference>
<sequence length="160" mass="16414">MTASAPVLPSLALIGAAAFAGAGDATAQQVTDCFGAMIANATTPEPYDAHTRTFANGAVRLTVVDAGGPEAANFHLLVLSPPYSEGEAQCRAISRTDTEGWANLQFSDLSAAYDPATGLSFDLPATIVLPEAGFQNSTLLTITVNQATGDVAVSQQLGRE</sequence>
<accession>A0A238LC00</accession>
<evidence type="ECO:0000256" key="1">
    <source>
        <dbReference type="SAM" id="SignalP"/>
    </source>
</evidence>
<protein>
    <submittedName>
        <fullName evidence="2">Uncharacterized protein</fullName>
    </submittedName>
</protein>
<dbReference type="AlphaFoldDB" id="A0A238LC00"/>
<feature type="chain" id="PRO_5012421240" evidence="1">
    <location>
        <begin position="23"/>
        <end position="160"/>
    </location>
</feature>
<dbReference type="Proteomes" id="UP000201613">
    <property type="component" value="Unassembled WGS sequence"/>
</dbReference>
<gene>
    <name evidence="2" type="ORF">LOM8899_00601</name>
</gene>
<feature type="signal peptide" evidence="1">
    <location>
        <begin position="1"/>
        <end position="22"/>
    </location>
</feature>
<keyword evidence="1" id="KW-0732">Signal</keyword>
<dbReference type="OrthoDB" id="7862810at2"/>
<reference evidence="2 3" key="1">
    <citation type="submission" date="2017-05" db="EMBL/GenBank/DDBJ databases">
        <authorList>
            <person name="Song R."/>
            <person name="Chenine A.L."/>
            <person name="Ruprecht R.M."/>
        </authorList>
    </citation>
    <scope>NUCLEOTIDE SEQUENCE [LARGE SCALE GENOMIC DNA]</scope>
    <source>
        <strain evidence="2 3">CECT 8899</strain>
    </source>
</reference>
<name>A0A238LC00_9RHOB</name>
<evidence type="ECO:0000313" key="2">
    <source>
        <dbReference type="EMBL" id="SMY06476.1"/>
    </source>
</evidence>
<organism evidence="2 3">
    <name type="scientific">Flavimaricola marinus</name>
    <dbReference type="NCBI Taxonomy" id="1819565"/>
    <lineage>
        <taxon>Bacteria</taxon>
        <taxon>Pseudomonadati</taxon>
        <taxon>Pseudomonadota</taxon>
        <taxon>Alphaproteobacteria</taxon>
        <taxon>Rhodobacterales</taxon>
        <taxon>Paracoccaceae</taxon>
        <taxon>Flavimaricola</taxon>
    </lineage>
</organism>
<proteinExistence type="predicted"/>
<dbReference type="RefSeq" id="WP_093990649.1">
    <property type="nucleotide sequence ID" value="NZ_FXZK01000001.1"/>
</dbReference>